<dbReference type="EMBL" id="JACHFQ010000011">
    <property type="protein sequence ID" value="MBB5227403.1"/>
    <property type="molecule type" value="Genomic_DNA"/>
</dbReference>
<evidence type="ECO:0000313" key="1">
    <source>
        <dbReference type="EMBL" id="MBB5227403.1"/>
    </source>
</evidence>
<dbReference type="RefSeq" id="WP_184661608.1">
    <property type="nucleotide sequence ID" value="NZ_JACHFQ010000011.1"/>
</dbReference>
<sequence length="62" mass="7242">MEKIKKIKKEFEKIQNLIETSILALERINITESCCVSEVLKECRDHYSRIEELLDGETEASN</sequence>
<organism evidence="1 2">
    <name type="scientific">Treponema ruminis</name>
    <dbReference type="NCBI Taxonomy" id="744515"/>
    <lineage>
        <taxon>Bacteria</taxon>
        <taxon>Pseudomonadati</taxon>
        <taxon>Spirochaetota</taxon>
        <taxon>Spirochaetia</taxon>
        <taxon>Spirochaetales</taxon>
        <taxon>Treponemataceae</taxon>
        <taxon>Treponema</taxon>
    </lineage>
</organism>
<gene>
    <name evidence="1" type="ORF">HNP76_002803</name>
</gene>
<keyword evidence="2" id="KW-1185">Reference proteome</keyword>
<name>A0A7W8LNH1_9SPIR</name>
<accession>A0A7W8LNH1</accession>
<dbReference type="AlphaFoldDB" id="A0A7W8LNH1"/>
<comment type="caution">
    <text evidence="1">The sequence shown here is derived from an EMBL/GenBank/DDBJ whole genome shotgun (WGS) entry which is preliminary data.</text>
</comment>
<protein>
    <submittedName>
        <fullName evidence="1">Uncharacterized protein</fullName>
    </submittedName>
</protein>
<reference evidence="1 2" key="1">
    <citation type="submission" date="2020-08" db="EMBL/GenBank/DDBJ databases">
        <title>Genomic Encyclopedia of Type Strains, Phase IV (KMG-IV): sequencing the most valuable type-strain genomes for metagenomic binning, comparative biology and taxonomic classification.</title>
        <authorList>
            <person name="Goeker M."/>
        </authorList>
    </citation>
    <scope>NUCLEOTIDE SEQUENCE [LARGE SCALE GENOMIC DNA]</scope>
    <source>
        <strain evidence="1 2">DSM 103462</strain>
    </source>
</reference>
<evidence type="ECO:0000313" key="2">
    <source>
        <dbReference type="Proteomes" id="UP000518887"/>
    </source>
</evidence>
<proteinExistence type="predicted"/>
<dbReference type="Proteomes" id="UP000518887">
    <property type="component" value="Unassembled WGS sequence"/>
</dbReference>